<reference evidence="2 3" key="1">
    <citation type="submission" date="2018-04" db="EMBL/GenBank/DDBJ databases">
        <title>Chitinophaga fuyangensis sp. nov., isolated from soil in a chemical factory.</title>
        <authorList>
            <person name="Chen K."/>
        </authorList>
    </citation>
    <scope>NUCLEOTIDE SEQUENCE [LARGE SCALE GENOMIC DNA]</scope>
    <source>
        <strain evidence="2 3">LY-1</strain>
    </source>
</reference>
<dbReference type="InterPro" id="IPR010502">
    <property type="entry name" value="Carb-bd_dom_fam9"/>
</dbReference>
<organism evidence="2 3">
    <name type="scientific">Chitinophaga parva</name>
    <dbReference type="NCBI Taxonomy" id="2169414"/>
    <lineage>
        <taxon>Bacteria</taxon>
        <taxon>Pseudomonadati</taxon>
        <taxon>Bacteroidota</taxon>
        <taxon>Chitinophagia</taxon>
        <taxon>Chitinophagales</taxon>
        <taxon>Chitinophagaceae</taxon>
        <taxon>Chitinophaga</taxon>
    </lineage>
</organism>
<proteinExistence type="predicted"/>
<dbReference type="EMBL" id="QCYK01000002">
    <property type="protein sequence ID" value="PUZ25650.1"/>
    <property type="molecule type" value="Genomic_DNA"/>
</dbReference>
<sequence length="226" mass="25375">MLQDPSAIRTAYPDQVSVLKIPFLPEGGPQPALTLQPISQEPWPAFRDARASAAFSIAYDATGIHLYFVVCEPFLRASKRPPNAEVHHDNCVEFFIALDNTGGYYNFEFNCMGSIKAAYGPNRHQRSFLPETVLRGISDQLSISLHNLAEHRYPRWEICAVIPLDAFVHHPQLQLPGLQCTANFAKCGDELPEPHFKSWMPIQSATPDFHQPEAFGSIVFEPPYEP</sequence>
<feature type="domain" description="Carbohydrate-binding" evidence="1">
    <location>
        <begin position="33"/>
        <end position="220"/>
    </location>
</feature>
<name>A0A2T7BH95_9BACT</name>
<evidence type="ECO:0000313" key="2">
    <source>
        <dbReference type="EMBL" id="PUZ25650.1"/>
    </source>
</evidence>
<accession>A0A2T7BH95</accession>
<dbReference type="GO" id="GO:0004553">
    <property type="term" value="F:hydrolase activity, hydrolyzing O-glycosyl compounds"/>
    <property type="evidence" value="ECO:0007669"/>
    <property type="project" value="InterPro"/>
</dbReference>
<dbReference type="OrthoDB" id="9801646at2"/>
<evidence type="ECO:0000259" key="1">
    <source>
        <dbReference type="Pfam" id="PF16011"/>
    </source>
</evidence>
<dbReference type="AlphaFoldDB" id="A0A2T7BH95"/>
<dbReference type="CDD" id="cd09620">
    <property type="entry name" value="CBM9_like_3"/>
    <property type="match status" value="1"/>
</dbReference>
<dbReference type="Proteomes" id="UP000244450">
    <property type="component" value="Unassembled WGS sequence"/>
</dbReference>
<dbReference type="SUPFAM" id="SSF49344">
    <property type="entry name" value="CBD9-like"/>
    <property type="match status" value="1"/>
</dbReference>
<comment type="caution">
    <text evidence="2">The sequence shown here is derived from an EMBL/GenBank/DDBJ whole genome shotgun (WGS) entry which is preliminary data.</text>
</comment>
<keyword evidence="3" id="KW-1185">Reference proteome</keyword>
<dbReference type="Pfam" id="PF16011">
    <property type="entry name" value="CBM9_2"/>
    <property type="match status" value="1"/>
</dbReference>
<evidence type="ECO:0000313" key="3">
    <source>
        <dbReference type="Proteomes" id="UP000244450"/>
    </source>
</evidence>
<dbReference type="RefSeq" id="WP_108687489.1">
    <property type="nucleotide sequence ID" value="NZ_QCYK01000002.1"/>
</dbReference>
<gene>
    <name evidence="2" type="ORF">DCC81_15375</name>
</gene>
<dbReference type="Gene3D" id="2.60.40.1190">
    <property type="match status" value="1"/>
</dbReference>
<dbReference type="GO" id="GO:0030246">
    <property type="term" value="F:carbohydrate binding"/>
    <property type="evidence" value="ECO:0007669"/>
    <property type="project" value="InterPro"/>
</dbReference>
<protein>
    <recommendedName>
        <fullName evidence="1">Carbohydrate-binding domain-containing protein</fullName>
    </recommendedName>
</protein>
<dbReference type="GO" id="GO:0016052">
    <property type="term" value="P:carbohydrate catabolic process"/>
    <property type="evidence" value="ECO:0007669"/>
    <property type="project" value="InterPro"/>
</dbReference>